<dbReference type="AGR" id="Xenbase:XB-GENE-17343028"/>
<reference evidence="4" key="5">
    <citation type="journal article" date="2013" name="Int. J. Dev. Biol.">
        <title>Germes is involved in translocation of germ plasm during development of Xenopus primordial germ cells.</title>
        <authorList>
            <person name="Yamaguchi T."/>
            <person name="Taguchi A."/>
            <person name="Watanabe K."/>
            <person name="Orii H."/>
        </authorList>
    </citation>
    <scope>NUCLEOTIDE SEQUENCE</scope>
</reference>
<reference evidence="4" key="1">
    <citation type="journal article" date="2002" name="Dev. Dyn.">
        <title>Genetic and genomic tools for Xenopus research: The NIH Xenopus initiative.</title>
        <authorList>
            <person name="Klein S.L."/>
            <person name="Strausberg R.L."/>
            <person name="Wagner L."/>
            <person name="Pontius J."/>
            <person name="Clifton S.W."/>
            <person name="Richardson P."/>
        </authorList>
    </citation>
    <scope>NUCLEOTIDE SEQUENCE</scope>
</reference>
<reference evidence="4" key="3">
    <citation type="journal article" date="2007" name="Differentiation">
        <title>The protein encoded by the germ plasm RNA Germes associates with dynein light chains and functions in Xenopus germline development.</title>
        <authorList>
            <person name="Berekelya L.A."/>
            <person name="Mikryukov A.A."/>
            <person name="Luchinskaya N.N."/>
            <person name="Ponomarev M.B."/>
            <person name="Woodland H.R."/>
            <person name="Belyavsky A.V."/>
        </authorList>
    </citation>
    <scope>NUCLEOTIDE SEQUENCE</scope>
</reference>
<dbReference type="Bgee" id="398520">
    <property type="expression patterns" value="Expressed in egg cell and 6 other cell types or tissues"/>
</dbReference>
<dbReference type="Proteomes" id="UP000186698">
    <property type="component" value="Chromosome 3L"/>
</dbReference>
<proteinExistence type="evidence at transcript level"/>
<dbReference type="CTD" id="398520"/>
<dbReference type="EMBL" id="AY172320">
    <property type="protein sequence ID" value="AAO23667.1"/>
    <property type="molecule type" value="mRNA"/>
</dbReference>
<accession>Q804I2</accession>
<dbReference type="GeneID" id="398520"/>
<evidence type="ECO:0000313" key="5">
    <source>
        <dbReference type="Xenbase" id="XB-GENE-17343028"/>
    </source>
</evidence>
<evidence type="ECO:0000313" key="4">
    <source>
        <dbReference type="RefSeq" id="NP_001082512.1"/>
    </source>
</evidence>
<dbReference type="RefSeq" id="NP_001082512.1">
    <property type="nucleotide sequence ID" value="NM_001089043.1"/>
</dbReference>
<protein>
    <submittedName>
        <fullName evidence="2 4">Germes</fullName>
    </submittedName>
</protein>
<evidence type="ECO:0000313" key="3">
    <source>
        <dbReference type="Proteomes" id="UP000186698"/>
    </source>
</evidence>
<dbReference type="AlphaFoldDB" id="Q804I2"/>
<organism evidence="2">
    <name type="scientific">Xenopus laevis</name>
    <name type="common">African clawed frog</name>
    <dbReference type="NCBI Taxonomy" id="8355"/>
    <lineage>
        <taxon>Eukaryota</taxon>
        <taxon>Metazoa</taxon>
        <taxon>Chordata</taxon>
        <taxon>Craniata</taxon>
        <taxon>Vertebrata</taxon>
        <taxon>Euteleostomi</taxon>
        <taxon>Amphibia</taxon>
        <taxon>Batrachia</taxon>
        <taxon>Anura</taxon>
        <taxon>Pipoidea</taxon>
        <taxon>Pipidae</taxon>
        <taxon>Xenopodinae</taxon>
        <taxon>Xenopus</taxon>
        <taxon>Xenopus</taxon>
    </lineage>
</organism>
<evidence type="ECO:0000313" key="1">
    <source>
        <dbReference type="EMBL" id="AAI70143.1"/>
    </source>
</evidence>
<reference evidence="4" key="6">
    <citation type="submission" date="2025-04" db="UniProtKB">
        <authorList>
            <consortium name="RefSeq"/>
        </authorList>
    </citation>
    <scope>IDENTIFICATION</scope>
</reference>
<dbReference type="Xenbase" id="XB-GENE-17343028">
    <property type="gene designation" value="germes.L"/>
</dbReference>
<dbReference type="KEGG" id="xla:398520"/>
<dbReference type="EMBL" id="BC170143">
    <property type="protein sequence ID" value="AAI70143.1"/>
    <property type="molecule type" value="mRNA"/>
</dbReference>
<dbReference type="OrthoDB" id="9904855at2759"/>
<evidence type="ECO:0000313" key="2">
    <source>
        <dbReference type="EMBL" id="AAO23667.1"/>
    </source>
</evidence>
<reference evidence="1" key="4">
    <citation type="submission" date="2008-11" db="EMBL/GenBank/DDBJ databases">
        <authorList>
            <consortium name="NIH - Xenopus Gene Collection (XGC) project"/>
        </authorList>
    </citation>
    <scope>NUCLEOTIDE SEQUENCE [LARGE SCALE MRNA]</scope>
    <source>
        <tissue evidence="1">Oocytes</tissue>
    </source>
</reference>
<keyword evidence="3" id="KW-1185">Reference proteome</keyword>
<reference evidence="2 4" key="2">
    <citation type="journal article" date="2003" name="Gene Expr. Patterns">
        <title>Xenopus Germes encodes a novel germ plasm-associated transcript.</title>
        <authorList>
            <person name="Berekelya L.A."/>
            <person name="Ponomarev M.B."/>
            <person name="Luchinskaya N.N."/>
            <person name="Belyavsky A.V."/>
        </authorList>
    </citation>
    <scope>NUCLEOTIDE SEQUENCE</scope>
</reference>
<sequence length="587" mass="68346">MWQMLKYVVKQVSIMKQWLKNTCRLFKTILFNAVFEPSTYSHQSSSATFVSSLQDEHQERMTFWKEMLEFDFQCRLLFDKLSSFHVLNVNEQFAAHTNFMLSVKLSYAIDGNLMKCGELLQKLQKLKAFGYQAVPGTPIFRNVFLDSLCYRQELMNAAQEMEFLWKEMYEQEKVLLEMAECTQEGYQDFLFENCKMCGNLQPWNRQKYRKSLSCPFPNFLHKQLKTAEHSQKTHSAHRVVMNATDKTVLSESLSLRFFHDQCLEPLKAESSKMHDLNHKINPWLRLPSADFTTSSRGKRVSLQPLAKVNKFLKDTSIQTQDKEEGKIDLSTSSHSNSKEMQDKYCGLQECGVQTELSFRPIGLFSTTSLLESNDSFLSSYSEPNDPDAKSSIFWDSYDLHLSRRMLDNSVHWQQDWDVKEQNELQGIEDRLKYTEAILKEEETALREEQALEVLLREEQQPMDCIFNGDVNKGNYLQNQDIQKTMQNNSVTRTNQLSSTPNVNIAHRCTSLDSSSQPSNYFPVDSVMKLESCELGMSDRIIKECFELGYHDAVRNDCPFNISNKRLSFLSLLRRRETRSRAQKLSHT</sequence>
<gene>
    <name evidence="4 5" type="primary">germes.L</name>
    <name evidence="5" type="synonym">germes</name>
    <name evidence="1" type="synonym">LOC398520</name>
</gene>
<name>Q804I2_XENLA</name>